<accession>A0AAV7IYP7</accession>
<proteinExistence type="predicted"/>
<evidence type="ECO:0000313" key="2">
    <source>
        <dbReference type="Proteomes" id="UP000826195"/>
    </source>
</evidence>
<dbReference type="AlphaFoldDB" id="A0AAV7IYP7"/>
<organism evidence="1 2">
    <name type="scientific">Cotesia glomerata</name>
    <name type="common">Lepidopteran parasitic wasp</name>
    <name type="synonym">Apanteles glomeratus</name>
    <dbReference type="NCBI Taxonomy" id="32391"/>
    <lineage>
        <taxon>Eukaryota</taxon>
        <taxon>Metazoa</taxon>
        <taxon>Ecdysozoa</taxon>
        <taxon>Arthropoda</taxon>
        <taxon>Hexapoda</taxon>
        <taxon>Insecta</taxon>
        <taxon>Pterygota</taxon>
        <taxon>Neoptera</taxon>
        <taxon>Endopterygota</taxon>
        <taxon>Hymenoptera</taxon>
        <taxon>Apocrita</taxon>
        <taxon>Ichneumonoidea</taxon>
        <taxon>Braconidae</taxon>
        <taxon>Microgastrinae</taxon>
        <taxon>Cotesia</taxon>
    </lineage>
</organism>
<reference evidence="1 2" key="1">
    <citation type="journal article" date="2021" name="J. Hered.">
        <title>A chromosome-level genome assembly of the parasitoid wasp, Cotesia glomerata (Hymenoptera: Braconidae).</title>
        <authorList>
            <person name="Pinto B.J."/>
            <person name="Weis J.J."/>
            <person name="Gamble T."/>
            <person name="Ode P.J."/>
            <person name="Paul R."/>
            <person name="Zaspel J.M."/>
        </authorList>
    </citation>
    <scope>NUCLEOTIDE SEQUENCE [LARGE SCALE GENOMIC DNA]</scope>
    <source>
        <strain evidence="1">CgM1</strain>
    </source>
</reference>
<protein>
    <submittedName>
        <fullName evidence="1">Uncharacterized protein</fullName>
    </submittedName>
</protein>
<gene>
    <name evidence="1" type="ORF">KQX54_019735</name>
</gene>
<comment type="caution">
    <text evidence="1">The sequence shown here is derived from an EMBL/GenBank/DDBJ whole genome shotgun (WGS) entry which is preliminary data.</text>
</comment>
<keyword evidence="2" id="KW-1185">Reference proteome</keyword>
<evidence type="ECO:0000313" key="1">
    <source>
        <dbReference type="EMBL" id="KAH0561828.1"/>
    </source>
</evidence>
<name>A0AAV7IYP7_COTGL</name>
<dbReference type="EMBL" id="JAHXZJ010000374">
    <property type="protein sequence ID" value="KAH0561828.1"/>
    <property type="molecule type" value="Genomic_DNA"/>
</dbReference>
<sequence length="203" mass="22391">MTIEGRGKYKDGVEKPSSRWLTSDPLFSPLAAKIQEFPRFLGQITPKVLTHGLAPGLSPLSMISPAVLEILVLYTIYKQPIFGKLEIFDFFPIKSLPKHLSRLKSAWKASNKQTGLIFQLIRLEEAPAHVVTRRITLPTGATTSLRLGTAEKGSVGGVGVKEAWVGVTPRAAPGRIDRQVAAPGRPTQREYLMLSRTHRLTIE</sequence>
<dbReference type="Proteomes" id="UP000826195">
    <property type="component" value="Unassembled WGS sequence"/>
</dbReference>